<keyword evidence="1" id="KW-0472">Membrane</keyword>
<keyword evidence="1" id="KW-1133">Transmembrane helix</keyword>
<organism evidence="2">
    <name type="scientific">Rhizophora mucronata</name>
    <name type="common">Asiatic mangrove</name>
    <dbReference type="NCBI Taxonomy" id="61149"/>
    <lineage>
        <taxon>Eukaryota</taxon>
        <taxon>Viridiplantae</taxon>
        <taxon>Streptophyta</taxon>
        <taxon>Embryophyta</taxon>
        <taxon>Tracheophyta</taxon>
        <taxon>Spermatophyta</taxon>
        <taxon>Magnoliopsida</taxon>
        <taxon>eudicotyledons</taxon>
        <taxon>Gunneridae</taxon>
        <taxon>Pentapetalae</taxon>
        <taxon>rosids</taxon>
        <taxon>fabids</taxon>
        <taxon>Malpighiales</taxon>
        <taxon>Rhizophoraceae</taxon>
        <taxon>Rhizophora</taxon>
    </lineage>
</organism>
<dbReference type="AlphaFoldDB" id="A0A2P2PTA2"/>
<dbReference type="EMBL" id="GGEC01077487">
    <property type="protein sequence ID" value="MBX57971.1"/>
    <property type="molecule type" value="Transcribed_RNA"/>
</dbReference>
<evidence type="ECO:0000256" key="1">
    <source>
        <dbReference type="SAM" id="Phobius"/>
    </source>
</evidence>
<protein>
    <submittedName>
        <fullName evidence="2">Uncharacterized protein</fullName>
    </submittedName>
</protein>
<keyword evidence="1" id="KW-0812">Transmembrane</keyword>
<sequence>MFLDVQIQGKKKKLGRHKLGHEMSTLFSIKLLFILTFVCTVKRATSFFT</sequence>
<feature type="transmembrane region" description="Helical" evidence="1">
    <location>
        <begin position="23"/>
        <end position="41"/>
    </location>
</feature>
<accession>A0A2P2PTA2</accession>
<proteinExistence type="predicted"/>
<evidence type="ECO:0000313" key="2">
    <source>
        <dbReference type="EMBL" id="MBX57971.1"/>
    </source>
</evidence>
<name>A0A2P2PTA2_RHIMU</name>
<reference evidence="2" key="1">
    <citation type="submission" date="2018-02" db="EMBL/GenBank/DDBJ databases">
        <title>Rhizophora mucronata_Transcriptome.</title>
        <authorList>
            <person name="Meera S.P."/>
            <person name="Sreeshan A."/>
            <person name="Augustine A."/>
        </authorList>
    </citation>
    <scope>NUCLEOTIDE SEQUENCE</scope>
    <source>
        <tissue evidence="2">Leaf</tissue>
    </source>
</reference>